<protein>
    <submittedName>
        <fullName evidence="2">Type III secretion system (T3SS) SseB-like protein</fullName>
    </submittedName>
</protein>
<dbReference type="EMBL" id="RBWV01000010">
    <property type="protein sequence ID" value="RKS77811.1"/>
    <property type="molecule type" value="Genomic_DNA"/>
</dbReference>
<gene>
    <name evidence="2" type="ORF">CLV35_1509</name>
</gene>
<reference evidence="2 3" key="1">
    <citation type="submission" date="2018-10" db="EMBL/GenBank/DDBJ databases">
        <title>Genomic Encyclopedia of Archaeal and Bacterial Type Strains, Phase II (KMG-II): from individual species to whole genera.</title>
        <authorList>
            <person name="Goeker M."/>
        </authorList>
    </citation>
    <scope>NUCLEOTIDE SEQUENCE [LARGE SCALE GENOMIC DNA]</scope>
    <source>
        <strain evidence="2 3">RP-AC37</strain>
    </source>
</reference>
<dbReference type="RefSeq" id="WP_121192802.1">
    <property type="nucleotide sequence ID" value="NZ_RBWV01000010.1"/>
</dbReference>
<evidence type="ECO:0000259" key="1">
    <source>
        <dbReference type="Pfam" id="PF07179"/>
    </source>
</evidence>
<dbReference type="InterPro" id="IPR009839">
    <property type="entry name" value="SseB_N"/>
</dbReference>
<keyword evidence="3" id="KW-1185">Reference proteome</keyword>
<name>A0A420XSL7_9ACTN</name>
<proteinExistence type="predicted"/>
<feature type="domain" description="SseB protein N-terminal" evidence="1">
    <location>
        <begin position="24"/>
        <end position="147"/>
    </location>
</feature>
<evidence type="ECO:0000313" key="2">
    <source>
        <dbReference type="EMBL" id="RKS77811.1"/>
    </source>
</evidence>
<dbReference type="InParanoid" id="A0A420XSL7"/>
<organism evidence="2 3">
    <name type="scientific">Motilibacter peucedani</name>
    <dbReference type="NCBI Taxonomy" id="598650"/>
    <lineage>
        <taxon>Bacteria</taxon>
        <taxon>Bacillati</taxon>
        <taxon>Actinomycetota</taxon>
        <taxon>Actinomycetes</taxon>
        <taxon>Motilibacterales</taxon>
        <taxon>Motilibacteraceae</taxon>
        <taxon>Motilibacter</taxon>
    </lineage>
</organism>
<dbReference type="OrthoDB" id="5188303at2"/>
<dbReference type="AlphaFoldDB" id="A0A420XSL7"/>
<dbReference type="Pfam" id="PF07179">
    <property type="entry name" value="SseB"/>
    <property type="match status" value="1"/>
</dbReference>
<comment type="caution">
    <text evidence="2">The sequence shown here is derived from an EMBL/GenBank/DDBJ whole genome shotgun (WGS) entry which is preliminary data.</text>
</comment>
<accession>A0A420XSL7</accession>
<evidence type="ECO:0000313" key="3">
    <source>
        <dbReference type="Proteomes" id="UP000281955"/>
    </source>
</evidence>
<sequence>MSDAPRTIPDTGFAGDTGEGDPALVAALERYAVEPGRAPEVLSALAGARVLVAVVAVLTAEDEPVDGLRREKSTDMALVTVQRPDGARAVPAFTSLASLAAWRDDARPVPVEASRAALSAAAEGAVALLLDPAGPVPCVVSGPALRAVAEGTVPQPMYADAGLGAHVRALASAAPGVAGARLEPAPGVDARLVLTLAPGADVQAALAVLGPVLQADETLRVRTLAGLDVAVEG</sequence>
<dbReference type="Proteomes" id="UP000281955">
    <property type="component" value="Unassembled WGS sequence"/>
</dbReference>